<dbReference type="Proteomes" id="UP000828390">
    <property type="component" value="Unassembled WGS sequence"/>
</dbReference>
<gene>
    <name evidence="3" type="ORF">DPMN_141283</name>
</gene>
<evidence type="ECO:0000313" key="3">
    <source>
        <dbReference type="EMBL" id="KAH3812842.1"/>
    </source>
</evidence>
<evidence type="ECO:0000313" key="4">
    <source>
        <dbReference type="Proteomes" id="UP000828390"/>
    </source>
</evidence>
<dbReference type="PROSITE" id="PS50119">
    <property type="entry name" value="ZF_BBOX"/>
    <property type="match status" value="1"/>
</dbReference>
<keyword evidence="1" id="KW-0862">Zinc</keyword>
<dbReference type="AlphaFoldDB" id="A0A9D4JMH0"/>
<sequence length="103" mass="11826">MATRRLSDSNRDDKGDFIGEFSVSQSCEPCMKCNEFKTATIFCQECDEYLCDSCTNPHNMYKPGRHDIVRIKERKSVRVLQAKKNMKTCHEHGKIIVFLTGSS</sequence>
<accession>A0A9D4JMH0</accession>
<protein>
    <recommendedName>
        <fullName evidence="2">B box-type domain-containing protein</fullName>
    </recommendedName>
</protein>
<proteinExistence type="predicted"/>
<evidence type="ECO:0000259" key="2">
    <source>
        <dbReference type="PROSITE" id="PS50119"/>
    </source>
</evidence>
<dbReference type="Pfam" id="PF00643">
    <property type="entry name" value="zf-B_box"/>
    <property type="match status" value="1"/>
</dbReference>
<evidence type="ECO:0000256" key="1">
    <source>
        <dbReference type="PROSITE-ProRule" id="PRU00024"/>
    </source>
</evidence>
<dbReference type="Gene3D" id="3.30.160.60">
    <property type="entry name" value="Classic Zinc Finger"/>
    <property type="match status" value="1"/>
</dbReference>
<dbReference type="InterPro" id="IPR000315">
    <property type="entry name" value="Znf_B-box"/>
</dbReference>
<reference evidence="3" key="2">
    <citation type="submission" date="2020-11" db="EMBL/GenBank/DDBJ databases">
        <authorList>
            <person name="McCartney M.A."/>
            <person name="Auch B."/>
            <person name="Kono T."/>
            <person name="Mallez S."/>
            <person name="Becker A."/>
            <person name="Gohl D.M."/>
            <person name="Silverstein K.A.T."/>
            <person name="Koren S."/>
            <person name="Bechman K.B."/>
            <person name="Herman A."/>
            <person name="Abrahante J.E."/>
            <person name="Garbe J."/>
        </authorList>
    </citation>
    <scope>NUCLEOTIDE SEQUENCE</scope>
    <source>
        <strain evidence="3">Duluth1</strain>
        <tissue evidence="3">Whole animal</tissue>
    </source>
</reference>
<keyword evidence="1" id="KW-0863">Zinc-finger</keyword>
<keyword evidence="4" id="KW-1185">Reference proteome</keyword>
<name>A0A9D4JMH0_DREPO</name>
<organism evidence="3 4">
    <name type="scientific">Dreissena polymorpha</name>
    <name type="common">Zebra mussel</name>
    <name type="synonym">Mytilus polymorpha</name>
    <dbReference type="NCBI Taxonomy" id="45954"/>
    <lineage>
        <taxon>Eukaryota</taxon>
        <taxon>Metazoa</taxon>
        <taxon>Spiralia</taxon>
        <taxon>Lophotrochozoa</taxon>
        <taxon>Mollusca</taxon>
        <taxon>Bivalvia</taxon>
        <taxon>Autobranchia</taxon>
        <taxon>Heteroconchia</taxon>
        <taxon>Euheterodonta</taxon>
        <taxon>Imparidentia</taxon>
        <taxon>Neoheterodontei</taxon>
        <taxon>Myida</taxon>
        <taxon>Dreissenoidea</taxon>
        <taxon>Dreissenidae</taxon>
        <taxon>Dreissena</taxon>
    </lineage>
</organism>
<dbReference type="GO" id="GO:0008270">
    <property type="term" value="F:zinc ion binding"/>
    <property type="evidence" value="ECO:0007669"/>
    <property type="project" value="UniProtKB-KW"/>
</dbReference>
<dbReference type="EMBL" id="JAIWYP010000006">
    <property type="protein sequence ID" value="KAH3812842.1"/>
    <property type="molecule type" value="Genomic_DNA"/>
</dbReference>
<feature type="domain" description="B box-type" evidence="2">
    <location>
        <begin position="25"/>
        <end position="71"/>
    </location>
</feature>
<reference evidence="3" key="1">
    <citation type="journal article" date="2019" name="bioRxiv">
        <title>The Genome of the Zebra Mussel, Dreissena polymorpha: A Resource for Invasive Species Research.</title>
        <authorList>
            <person name="McCartney M.A."/>
            <person name="Auch B."/>
            <person name="Kono T."/>
            <person name="Mallez S."/>
            <person name="Zhang Y."/>
            <person name="Obille A."/>
            <person name="Becker A."/>
            <person name="Abrahante J.E."/>
            <person name="Garbe J."/>
            <person name="Badalamenti J.P."/>
            <person name="Herman A."/>
            <person name="Mangelson H."/>
            <person name="Liachko I."/>
            <person name="Sullivan S."/>
            <person name="Sone E.D."/>
            <person name="Koren S."/>
            <person name="Silverstein K.A.T."/>
            <person name="Beckman K.B."/>
            <person name="Gohl D.M."/>
        </authorList>
    </citation>
    <scope>NUCLEOTIDE SEQUENCE</scope>
    <source>
        <strain evidence="3">Duluth1</strain>
        <tissue evidence="3">Whole animal</tissue>
    </source>
</reference>
<comment type="caution">
    <text evidence="3">The sequence shown here is derived from an EMBL/GenBank/DDBJ whole genome shotgun (WGS) entry which is preliminary data.</text>
</comment>
<keyword evidence="1" id="KW-0479">Metal-binding</keyword>